<dbReference type="PANTHER" id="PTHR12858">
    <property type="entry name" value="RIBOSOME BIOGENESIS PROTEIN"/>
    <property type="match status" value="1"/>
</dbReference>
<dbReference type="GO" id="GO:0003924">
    <property type="term" value="F:GTPase activity"/>
    <property type="evidence" value="ECO:0007669"/>
    <property type="project" value="TreeGrafter"/>
</dbReference>
<organism evidence="5 6">
    <name type="scientific">Ditylenchus dipsaci</name>
    <dbReference type="NCBI Taxonomy" id="166011"/>
    <lineage>
        <taxon>Eukaryota</taxon>
        <taxon>Metazoa</taxon>
        <taxon>Ecdysozoa</taxon>
        <taxon>Nematoda</taxon>
        <taxon>Chromadorea</taxon>
        <taxon>Rhabditida</taxon>
        <taxon>Tylenchina</taxon>
        <taxon>Tylenchomorpha</taxon>
        <taxon>Sphaerularioidea</taxon>
        <taxon>Anguinidae</taxon>
        <taxon>Anguininae</taxon>
        <taxon>Ditylenchus</taxon>
    </lineage>
</organism>
<evidence type="ECO:0000256" key="3">
    <source>
        <dbReference type="SAM" id="MobiDB-lite"/>
    </source>
</evidence>
<dbReference type="GO" id="GO:0000462">
    <property type="term" value="P:maturation of SSU-rRNA from tricistronic rRNA transcript (SSU-rRNA, 5.8S rRNA, LSU-rRNA)"/>
    <property type="evidence" value="ECO:0007669"/>
    <property type="project" value="TreeGrafter"/>
</dbReference>
<evidence type="ECO:0000256" key="1">
    <source>
        <dbReference type="ARBA" id="ARBA00037087"/>
    </source>
</evidence>
<dbReference type="PANTHER" id="PTHR12858:SF1">
    <property type="entry name" value="PRE-RRNA-PROCESSING PROTEIN TSR1 HOMOLOG"/>
    <property type="match status" value="1"/>
</dbReference>
<dbReference type="InterPro" id="IPR039761">
    <property type="entry name" value="Bms1/Tsr1"/>
</dbReference>
<feature type="region of interest" description="Disordered" evidence="3">
    <location>
        <begin position="86"/>
        <end position="107"/>
    </location>
</feature>
<accession>A0A915CT56</accession>
<reference evidence="6" key="1">
    <citation type="submission" date="2022-11" db="UniProtKB">
        <authorList>
            <consortium name="WormBaseParasite"/>
        </authorList>
    </citation>
    <scope>IDENTIFICATION</scope>
</reference>
<evidence type="ECO:0000256" key="2">
    <source>
        <dbReference type="ARBA" id="ARBA00040070"/>
    </source>
</evidence>
<sequence length="107" mass="12376">MPIYIFRSSLPYQQESGCCALHVLQQRGCRMFKPIEIYTPKGRRGHIKESLGTHGLLKVLFDQALTTQDAVMMNLYKRVFPKWSYNPRISHGGSSTKLDELKDKMEE</sequence>
<keyword evidence="5" id="KW-1185">Reference proteome</keyword>
<dbReference type="GO" id="GO:0034511">
    <property type="term" value="F:U3 snoRNA binding"/>
    <property type="evidence" value="ECO:0007669"/>
    <property type="project" value="TreeGrafter"/>
</dbReference>
<dbReference type="AlphaFoldDB" id="A0A915CT56"/>
<dbReference type="GO" id="GO:0005525">
    <property type="term" value="F:GTP binding"/>
    <property type="evidence" value="ECO:0007669"/>
    <property type="project" value="TreeGrafter"/>
</dbReference>
<protein>
    <recommendedName>
        <fullName evidence="2">Pre-rRNA-processing protein TSR1 homolog</fullName>
    </recommendedName>
</protein>
<evidence type="ECO:0000259" key="4">
    <source>
        <dbReference type="Pfam" id="PF04950"/>
    </source>
</evidence>
<dbReference type="GO" id="GO:0000479">
    <property type="term" value="P:endonucleolytic cleavage of tricistronic rRNA transcript (SSU-rRNA, 5.8S rRNA, LSU-rRNA)"/>
    <property type="evidence" value="ECO:0007669"/>
    <property type="project" value="TreeGrafter"/>
</dbReference>
<feature type="compositionally biased region" description="Basic and acidic residues" evidence="3">
    <location>
        <begin position="97"/>
        <end position="107"/>
    </location>
</feature>
<dbReference type="Pfam" id="PF04950">
    <property type="entry name" value="RIBIOP_C"/>
    <property type="match status" value="1"/>
</dbReference>
<dbReference type="InterPro" id="IPR007034">
    <property type="entry name" value="BMS1_TSR1_C"/>
</dbReference>
<evidence type="ECO:0000313" key="6">
    <source>
        <dbReference type="WBParaSite" id="jg12158"/>
    </source>
</evidence>
<evidence type="ECO:0000313" key="5">
    <source>
        <dbReference type="Proteomes" id="UP000887574"/>
    </source>
</evidence>
<name>A0A915CT56_9BILA</name>
<comment type="function">
    <text evidence="1">Required during maturation of the 40S ribosomal subunit in the nucleolus.</text>
</comment>
<dbReference type="Proteomes" id="UP000887574">
    <property type="component" value="Unplaced"/>
</dbReference>
<dbReference type="WBParaSite" id="jg12158">
    <property type="protein sequence ID" value="jg12158"/>
    <property type="gene ID" value="jg12158"/>
</dbReference>
<proteinExistence type="predicted"/>
<feature type="domain" description="Ribosome biogenesis protein BMS1/TSR1 C-terminal" evidence="4">
    <location>
        <begin position="30"/>
        <end position="81"/>
    </location>
</feature>
<dbReference type="GO" id="GO:0030688">
    <property type="term" value="C:preribosome, small subunit precursor"/>
    <property type="evidence" value="ECO:0007669"/>
    <property type="project" value="TreeGrafter"/>
</dbReference>